<keyword evidence="1" id="KW-0812">Transmembrane</keyword>
<accession>A0A6A6KJV7</accession>
<organism evidence="3 4">
    <name type="scientific">Hevea brasiliensis</name>
    <name type="common">Para rubber tree</name>
    <name type="synonym">Siphonia brasiliensis</name>
    <dbReference type="NCBI Taxonomy" id="3981"/>
    <lineage>
        <taxon>Eukaryota</taxon>
        <taxon>Viridiplantae</taxon>
        <taxon>Streptophyta</taxon>
        <taxon>Embryophyta</taxon>
        <taxon>Tracheophyta</taxon>
        <taxon>Spermatophyta</taxon>
        <taxon>Magnoliopsida</taxon>
        <taxon>eudicotyledons</taxon>
        <taxon>Gunneridae</taxon>
        <taxon>Pentapetalae</taxon>
        <taxon>rosids</taxon>
        <taxon>fabids</taxon>
        <taxon>Malpighiales</taxon>
        <taxon>Euphorbiaceae</taxon>
        <taxon>Crotonoideae</taxon>
        <taxon>Micrandreae</taxon>
        <taxon>Hevea</taxon>
    </lineage>
</organism>
<dbReference type="PANTHER" id="PTHR34590:SF12">
    <property type="entry name" value="CARBOHYDRATE-BINDING PROTEIN OF THE ER PROTEIN"/>
    <property type="match status" value="1"/>
</dbReference>
<dbReference type="AlphaFoldDB" id="A0A6A6KJV7"/>
<dbReference type="InterPro" id="IPR045272">
    <property type="entry name" value="ANXUR1/2-like"/>
</dbReference>
<evidence type="ECO:0000259" key="2">
    <source>
        <dbReference type="Pfam" id="PF13961"/>
    </source>
</evidence>
<protein>
    <recommendedName>
        <fullName evidence="2">DUF4219 domain-containing protein</fullName>
    </recommendedName>
</protein>
<dbReference type="GO" id="GO:0004714">
    <property type="term" value="F:transmembrane receptor protein tyrosine kinase activity"/>
    <property type="evidence" value="ECO:0007669"/>
    <property type="project" value="InterPro"/>
</dbReference>
<proteinExistence type="predicted"/>
<dbReference type="InterPro" id="IPR025314">
    <property type="entry name" value="DUF4219"/>
</dbReference>
<dbReference type="EMBL" id="JAAGAX010000016">
    <property type="protein sequence ID" value="KAF2289241.1"/>
    <property type="molecule type" value="Genomic_DNA"/>
</dbReference>
<evidence type="ECO:0000256" key="1">
    <source>
        <dbReference type="SAM" id="Phobius"/>
    </source>
</evidence>
<dbReference type="PANTHER" id="PTHR34590">
    <property type="entry name" value="OS03G0124300 PROTEIN-RELATED"/>
    <property type="match status" value="1"/>
</dbReference>
<reference evidence="3 4" key="1">
    <citation type="journal article" date="2020" name="Mol. Plant">
        <title>The Chromosome-Based Rubber Tree Genome Provides New Insights into Spurge Genome Evolution and Rubber Biosynthesis.</title>
        <authorList>
            <person name="Liu J."/>
            <person name="Shi C."/>
            <person name="Shi C.C."/>
            <person name="Li W."/>
            <person name="Zhang Q.J."/>
            <person name="Zhang Y."/>
            <person name="Li K."/>
            <person name="Lu H.F."/>
            <person name="Shi C."/>
            <person name="Zhu S.T."/>
            <person name="Xiao Z.Y."/>
            <person name="Nan H."/>
            <person name="Yue Y."/>
            <person name="Zhu X.G."/>
            <person name="Wu Y."/>
            <person name="Hong X.N."/>
            <person name="Fan G.Y."/>
            <person name="Tong Y."/>
            <person name="Zhang D."/>
            <person name="Mao C.L."/>
            <person name="Liu Y.L."/>
            <person name="Hao S.J."/>
            <person name="Liu W.Q."/>
            <person name="Lv M.Q."/>
            <person name="Zhang H.B."/>
            <person name="Liu Y."/>
            <person name="Hu-Tang G.R."/>
            <person name="Wang J.P."/>
            <person name="Wang J.H."/>
            <person name="Sun Y.H."/>
            <person name="Ni S.B."/>
            <person name="Chen W.B."/>
            <person name="Zhang X.C."/>
            <person name="Jiao Y.N."/>
            <person name="Eichler E.E."/>
            <person name="Li G.H."/>
            <person name="Liu X."/>
            <person name="Gao L.Z."/>
        </authorList>
    </citation>
    <scope>NUCLEOTIDE SEQUENCE [LARGE SCALE GENOMIC DNA]</scope>
    <source>
        <strain evidence="4">cv. GT1</strain>
        <tissue evidence="3">Leaf</tissue>
    </source>
</reference>
<dbReference type="Proteomes" id="UP000467840">
    <property type="component" value="Chromosome 8"/>
</dbReference>
<keyword evidence="4" id="KW-1185">Reference proteome</keyword>
<sequence>MASSGYSTPTPPVFSREGYAIWAIKMKAYLKAFNLWEVTETGRQPGPLREDPTFAQIKAHSEECAKGFKVLSCMLLFLRIVTVQKKAIHFVRLRFCDILSQSPGRWKFDLYIYTKFRQVIDFENFSSSLASPKFMDFVVQPDDSGHIKFSICPRNDSDDKVAFLNGLEIMEFVTDTRMKFDHFENPSRKCLDLIIGFSVGGVVPISILIILFLFGVRCRKAKLFQAVLVKDEVPPGEEGFTVG</sequence>
<keyword evidence="1" id="KW-1133">Transmembrane helix</keyword>
<feature type="transmembrane region" description="Helical" evidence="1">
    <location>
        <begin position="193"/>
        <end position="216"/>
    </location>
</feature>
<feature type="domain" description="DUF4219" evidence="2">
    <location>
        <begin position="14"/>
        <end position="40"/>
    </location>
</feature>
<evidence type="ECO:0000313" key="3">
    <source>
        <dbReference type="EMBL" id="KAF2289241.1"/>
    </source>
</evidence>
<keyword evidence="1" id="KW-0472">Membrane</keyword>
<dbReference type="Pfam" id="PF13961">
    <property type="entry name" value="DUF4219"/>
    <property type="match status" value="1"/>
</dbReference>
<gene>
    <name evidence="3" type="ORF">GH714_031968</name>
</gene>
<comment type="caution">
    <text evidence="3">The sequence shown here is derived from an EMBL/GenBank/DDBJ whole genome shotgun (WGS) entry which is preliminary data.</text>
</comment>
<name>A0A6A6KJV7_HEVBR</name>
<evidence type="ECO:0000313" key="4">
    <source>
        <dbReference type="Proteomes" id="UP000467840"/>
    </source>
</evidence>